<dbReference type="GO" id="GO:0039666">
    <property type="term" value="P:virion attachment to host cell pilus"/>
    <property type="evidence" value="ECO:0007669"/>
    <property type="project" value="UniProtKB-KW"/>
</dbReference>
<accession>A0A1L3KIA2</accession>
<protein>
    <recommendedName>
        <fullName evidence="4">Maturation protein</fullName>
    </recommendedName>
</protein>
<keyword evidence="1" id="KW-1161">Viral attachment to host cell</keyword>
<keyword evidence="1" id="KW-0945">Host-virus interaction</keyword>
<comment type="similarity">
    <text evidence="2">Belongs to the Leviviricetes maturation protein family.</text>
</comment>
<reference evidence="3" key="1">
    <citation type="journal article" date="2016" name="Nature">
        <title>Redefining the invertebrate RNA virosphere.</title>
        <authorList>
            <person name="Shi M."/>
            <person name="Lin X.D."/>
            <person name="Tian J.H."/>
            <person name="Chen L.J."/>
            <person name="Chen X."/>
            <person name="Li C.X."/>
            <person name="Qin X.C."/>
            <person name="Li J."/>
            <person name="Cao J.P."/>
            <person name="Eden J.S."/>
            <person name="Buchmann J."/>
            <person name="Wang W."/>
            <person name="Xu J."/>
            <person name="Holmes E.C."/>
            <person name="Zhang Y.Z."/>
        </authorList>
    </citation>
    <scope>NUCLEOTIDE SEQUENCE</scope>
    <source>
        <strain evidence="3">SHWC0209c10970</strain>
    </source>
</reference>
<name>A0A1L3KIA2_9VIRU</name>
<dbReference type="EMBL" id="KX883561">
    <property type="protein sequence ID" value="APG77177.1"/>
    <property type="molecule type" value="Genomic_RNA"/>
</dbReference>
<dbReference type="Pfam" id="PF03863">
    <property type="entry name" value="Phage_mat-A"/>
    <property type="match status" value="1"/>
</dbReference>
<evidence type="ECO:0000256" key="1">
    <source>
        <dbReference type="ARBA" id="ARBA00023104"/>
    </source>
</evidence>
<organism evidence="3">
    <name type="scientific">Shahe levi-like virus 2</name>
    <dbReference type="NCBI Taxonomy" id="1923427"/>
    <lineage>
        <taxon>Viruses</taxon>
        <taxon>Riboviria</taxon>
    </lineage>
</organism>
<proteinExistence type="inferred from homology"/>
<sequence>MNNLPRNVYPFFPKKAPSKHWLTPLKTQNTSVQIFKNGLLLRTTTFPIYLDIRSALQKTQYNYLTGLRPNTSYYRSIIRRSLKPGSVTYFYTNGSDFYTGMLTTSGSYAQYLSFTDSLNRLIFDTSVLGDIRNRALKKVGGSSRVNYTQFLVEIRSTSAMLFSAVLLLLRLAKAVKRGDFYNIQQIFQQIAETYLKVSASRAKKITKRKLRSFSKDVGSNWLQLQFGWLPLMSDIHEMFEDIKRNFSRDLKLYVKSSNIVDVSPELVNYNQTDPSKYRSVIAKAQCRRYTKVAVRFKVKDPFKQFIASIGLTNPLGVAWELVPYSFVVDWCLPIGSYLEALHYTDGLEFVDGVETTRLDARMSIHHYPPTSIGKTLIRTEGEFEEYLEFSGTRRQVLNRFPRPDLSFKNPFASAKALEHGLDIVALLNQKR</sequence>
<evidence type="ECO:0000313" key="3">
    <source>
        <dbReference type="EMBL" id="APG77177.1"/>
    </source>
</evidence>
<evidence type="ECO:0008006" key="4">
    <source>
        <dbReference type="Google" id="ProtNLM"/>
    </source>
</evidence>
<dbReference type="InterPro" id="IPR005563">
    <property type="entry name" value="A_protein"/>
</dbReference>
<evidence type="ECO:0000256" key="2">
    <source>
        <dbReference type="ARBA" id="ARBA00035110"/>
    </source>
</evidence>
<keyword evidence="1" id="KW-0946">Virion</keyword>
<keyword evidence="1" id="KW-1160">Virus entry into host cell</keyword>
<keyword evidence="1" id="KW-1175">Viral attachment to host cell pilus</keyword>